<gene>
    <name evidence="2" type="ORF">ACIB24_00375</name>
</gene>
<comment type="caution">
    <text evidence="2">The sequence shown here is derived from an EMBL/GenBank/DDBJ whole genome shotgun (WGS) entry which is preliminary data.</text>
</comment>
<accession>A0ABW8AGM7</accession>
<feature type="domain" description="Bacterial Ig-like" evidence="1">
    <location>
        <begin position="585"/>
        <end position="675"/>
    </location>
</feature>
<dbReference type="Pfam" id="PF16640">
    <property type="entry name" value="Big_3_5"/>
    <property type="match status" value="6"/>
</dbReference>
<dbReference type="RefSeq" id="WP_398273503.1">
    <property type="nucleotide sequence ID" value="NZ_JBITLV010000001.1"/>
</dbReference>
<evidence type="ECO:0000313" key="2">
    <source>
        <dbReference type="EMBL" id="MFI7585510.1"/>
    </source>
</evidence>
<feature type="domain" description="Bacterial Ig-like" evidence="1">
    <location>
        <begin position="492"/>
        <end position="571"/>
    </location>
</feature>
<dbReference type="EMBL" id="JBITLV010000001">
    <property type="protein sequence ID" value="MFI7585510.1"/>
    <property type="molecule type" value="Genomic_DNA"/>
</dbReference>
<feature type="domain" description="Bacterial Ig-like" evidence="1">
    <location>
        <begin position="384"/>
        <end position="471"/>
    </location>
</feature>
<evidence type="ECO:0000313" key="3">
    <source>
        <dbReference type="Proteomes" id="UP001612915"/>
    </source>
</evidence>
<feature type="domain" description="Bacterial Ig-like" evidence="1">
    <location>
        <begin position="279"/>
        <end position="366"/>
    </location>
</feature>
<organism evidence="2 3">
    <name type="scientific">Spongisporangium articulatum</name>
    <dbReference type="NCBI Taxonomy" id="3362603"/>
    <lineage>
        <taxon>Bacteria</taxon>
        <taxon>Bacillati</taxon>
        <taxon>Actinomycetota</taxon>
        <taxon>Actinomycetes</taxon>
        <taxon>Kineosporiales</taxon>
        <taxon>Kineosporiaceae</taxon>
        <taxon>Spongisporangium</taxon>
    </lineage>
</organism>
<protein>
    <submittedName>
        <fullName evidence="2">Beta strand repeat-containing protein</fullName>
    </submittedName>
</protein>
<sequence length="883" mass="84902">MSTRDSYRAGRARRRTGLMVVAVLTAALLSAVVARGQAQAAVSLGSLKISPETGQAISPITLTTVSSGASKGCPVGSGVVDGTITGPGGWAAGVPAISATAVGVSNTKDFTVNLSDTFSNIAAANSLTVLVGKYTISVRCTDDASDDHGTFSAPVWFTSTTNYQTTDPDAPAPIATTTTVAVAPAGSAQAGAEVTLTATVAPAAAAGTVQFKDGTANLGAAVAVSAGKATLKTTALGQGSHSLTGVFTPLSATYTGSASTAVSLSVTAAPATTTNTTLTASPTGSAEAGAKVTLTATIAPAAAAGTVQFVDGSTNIGSPVAVSSGVASVSTTTLAAGAHTLKATFTSADATKYTASTSADLAYSVTTAPQPPTVTSTTIAADPASPVQAGKPVTFTASVTPAAAGGSVQFTDTVGGTTTNLGSPAAVSAGTASLTTTALAAGGHSVKAVFTSSSPTAYAASTSPALAYTVTAAPNPPTSTSTGLAVTPAGGSSVGDPVALTASLTPATATGTVQFLDGSDTLGSAVVVTAGQAVLNSTSLAAGAHPLKAVFTPTDAAYATSTSSTVTYTVSPKAGPVVTTLTLSASPATSAPAGSSVAFTATVAPAAAGTVTFTRTPSGGTSSPIGSPVAVTGGQATVSISTLTAGAYSIGASFAPADATAYQASTAAPLAYTVTAPSTDPVRTTTTLTGAPAGPIAVGTKVALTATVAPAATGSVQFLDALSGTTAPLGTATVTGGKATLEATFAAAGAHSLTAVFSPADPKAYLGSTSAALAYQVNPATTPQAKPTAVKLSVVRVPILGNVAILVAEVQPYQAAGAVQFTDTRDGRTVPVGGPVKVYKGYALFWTAVSPGKHLGGAVFAPADPKAYQPSVSNGVAVDGGRG</sequence>
<dbReference type="Gene3D" id="2.60.40.10">
    <property type="entry name" value="Immunoglobulins"/>
    <property type="match status" value="6"/>
</dbReference>
<reference evidence="2 3" key="1">
    <citation type="submission" date="2024-10" db="EMBL/GenBank/DDBJ databases">
        <title>The Natural Products Discovery Center: Release of the First 8490 Sequenced Strains for Exploring Actinobacteria Biosynthetic Diversity.</title>
        <authorList>
            <person name="Kalkreuter E."/>
            <person name="Kautsar S.A."/>
            <person name="Yang D."/>
            <person name="Bader C.D."/>
            <person name="Teijaro C.N."/>
            <person name="Fluegel L."/>
            <person name="Davis C.M."/>
            <person name="Simpson J.R."/>
            <person name="Lauterbach L."/>
            <person name="Steele A.D."/>
            <person name="Gui C."/>
            <person name="Meng S."/>
            <person name="Li G."/>
            <person name="Viehrig K."/>
            <person name="Ye F."/>
            <person name="Su P."/>
            <person name="Kiefer A.F."/>
            <person name="Nichols A."/>
            <person name="Cepeda A.J."/>
            <person name="Yan W."/>
            <person name="Fan B."/>
            <person name="Jiang Y."/>
            <person name="Adhikari A."/>
            <person name="Zheng C.-J."/>
            <person name="Schuster L."/>
            <person name="Cowan T.M."/>
            <person name="Smanski M.J."/>
            <person name="Chevrette M.G."/>
            <person name="De Carvalho L.P.S."/>
            <person name="Shen B."/>
        </authorList>
    </citation>
    <scope>NUCLEOTIDE SEQUENCE [LARGE SCALE GENOMIC DNA]</scope>
    <source>
        <strain evidence="2 3">NPDC049639</strain>
    </source>
</reference>
<proteinExistence type="predicted"/>
<feature type="domain" description="Bacterial Ig-like" evidence="1">
    <location>
        <begin position="185"/>
        <end position="267"/>
    </location>
</feature>
<keyword evidence="3" id="KW-1185">Reference proteome</keyword>
<dbReference type="InterPro" id="IPR032109">
    <property type="entry name" value="Big_3_5"/>
</dbReference>
<dbReference type="Proteomes" id="UP001612915">
    <property type="component" value="Unassembled WGS sequence"/>
</dbReference>
<name>A0ABW8AGM7_9ACTN</name>
<dbReference type="InterPro" id="IPR013783">
    <property type="entry name" value="Ig-like_fold"/>
</dbReference>
<feature type="domain" description="Bacterial Ig-like" evidence="1">
    <location>
        <begin position="692"/>
        <end position="778"/>
    </location>
</feature>
<evidence type="ECO:0000259" key="1">
    <source>
        <dbReference type="Pfam" id="PF16640"/>
    </source>
</evidence>